<dbReference type="PANTHER" id="PTHR37019">
    <property type="entry name" value="CHROMOSOME 1, WHOLE GENOME SHOTGUN SEQUENCE"/>
    <property type="match status" value="1"/>
</dbReference>
<feature type="domain" description="DUF7704" evidence="2">
    <location>
        <begin position="7"/>
        <end position="160"/>
    </location>
</feature>
<keyword evidence="1" id="KW-1133">Transmembrane helix</keyword>
<evidence type="ECO:0000313" key="3">
    <source>
        <dbReference type="EMBL" id="KAF5377160.1"/>
    </source>
</evidence>
<feature type="transmembrane region" description="Helical" evidence="1">
    <location>
        <begin position="12"/>
        <end position="42"/>
    </location>
</feature>
<dbReference type="InterPro" id="IPR056121">
    <property type="entry name" value="DUF7704"/>
</dbReference>
<evidence type="ECO:0000256" key="1">
    <source>
        <dbReference type="SAM" id="Phobius"/>
    </source>
</evidence>
<keyword evidence="1" id="KW-0812">Transmembrane</keyword>
<proteinExistence type="predicted"/>
<feature type="transmembrane region" description="Helical" evidence="1">
    <location>
        <begin position="143"/>
        <end position="161"/>
    </location>
</feature>
<evidence type="ECO:0000259" key="2">
    <source>
        <dbReference type="Pfam" id="PF24803"/>
    </source>
</evidence>
<dbReference type="OrthoDB" id="2937326at2759"/>
<dbReference type="Proteomes" id="UP000565441">
    <property type="component" value="Unassembled WGS sequence"/>
</dbReference>
<dbReference type="AlphaFoldDB" id="A0A8H5H687"/>
<dbReference type="EMBL" id="JAACJP010000024">
    <property type="protein sequence ID" value="KAF5377160.1"/>
    <property type="molecule type" value="Genomic_DNA"/>
</dbReference>
<feature type="transmembrane region" description="Helical" evidence="1">
    <location>
        <begin position="62"/>
        <end position="80"/>
    </location>
</feature>
<keyword evidence="1" id="KW-0472">Membrane</keyword>
<accession>A0A8H5H687</accession>
<organism evidence="3 4">
    <name type="scientific">Tricholomella constricta</name>
    <dbReference type="NCBI Taxonomy" id="117010"/>
    <lineage>
        <taxon>Eukaryota</taxon>
        <taxon>Fungi</taxon>
        <taxon>Dikarya</taxon>
        <taxon>Basidiomycota</taxon>
        <taxon>Agaricomycotina</taxon>
        <taxon>Agaricomycetes</taxon>
        <taxon>Agaricomycetidae</taxon>
        <taxon>Agaricales</taxon>
        <taxon>Tricholomatineae</taxon>
        <taxon>Lyophyllaceae</taxon>
        <taxon>Tricholomella</taxon>
    </lineage>
</organism>
<feature type="transmembrane region" description="Helical" evidence="1">
    <location>
        <begin position="101"/>
        <end position="123"/>
    </location>
</feature>
<comment type="caution">
    <text evidence="3">The sequence shown here is derived from an EMBL/GenBank/DDBJ whole genome shotgun (WGS) entry which is preliminary data.</text>
</comment>
<gene>
    <name evidence="3" type="ORF">D9615_006415</name>
</gene>
<protein>
    <recommendedName>
        <fullName evidence="2">DUF7704 domain-containing protein</fullName>
    </recommendedName>
</protein>
<keyword evidence="4" id="KW-1185">Reference proteome</keyword>
<name>A0A8H5H687_9AGAR</name>
<dbReference type="PANTHER" id="PTHR37019:SF2">
    <property type="entry name" value="EXPERA DOMAIN-CONTAINING PROTEIN"/>
    <property type="match status" value="1"/>
</dbReference>
<dbReference type="Pfam" id="PF24803">
    <property type="entry name" value="DUF7704"/>
    <property type="match status" value="1"/>
</dbReference>
<sequence>MAKQFPALPGFYYYFFLYLEPLSTFGPAFTCLFYPGTAWFYHELVPSAVPPPTTIVGMEDRTVAAVWQLANAYMLLGLLQSIGWRAVRDTLSDKPAVQERIIGASMAALAFADVTHVIVSLIAAPADIRFDFANWNAMSHGNITAVIVLCLVRLAWFAGIGRTRYYFGQEQPKDGKKKKKS</sequence>
<evidence type="ECO:0000313" key="4">
    <source>
        <dbReference type="Proteomes" id="UP000565441"/>
    </source>
</evidence>
<reference evidence="3 4" key="1">
    <citation type="journal article" date="2020" name="ISME J.">
        <title>Uncovering the hidden diversity of litter-decomposition mechanisms in mushroom-forming fungi.</title>
        <authorList>
            <person name="Floudas D."/>
            <person name="Bentzer J."/>
            <person name="Ahren D."/>
            <person name="Johansson T."/>
            <person name="Persson P."/>
            <person name="Tunlid A."/>
        </authorList>
    </citation>
    <scope>NUCLEOTIDE SEQUENCE [LARGE SCALE GENOMIC DNA]</scope>
    <source>
        <strain evidence="3 4">CBS 661.87</strain>
    </source>
</reference>